<organism evidence="2 3">
    <name type="scientific">Sphingobium chungbukense</name>
    <dbReference type="NCBI Taxonomy" id="56193"/>
    <lineage>
        <taxon>Bacteria</taxon>
        <taxon>Pseudomonadati</taxon>
        <taxon>Pseudomonadota</taxon>
        <taxon>Alphaproteobacteria</taxon>
        <taxon>Sphingomonadales</taxon>
        <taxon>Sphingomonadaceae</taxon>
        <taxon>Sphingobium</taxon>
    </lineage>
</organism>
<dbReference type="STRING" id="56193.YP76_13995"/>
<dbReference type="InterPro" id="IPR011008">
    <property type="entry name" value="Dimeric_a/b-barrel"/>
</dbReference>
<dbReference type="AlphaFoldDB" id="A0A0M3AMX0"/>
<name>A0A0M3AMX0_9SPHN</name>
<accession>A0A0M3AMX0</accession>
<keyword evidence="3" id="KW-1185">Reference proteome</keyword>
<dbReference type="Pfam" id="PF02426">
    <property type="entry name" value="MIase"/>
    <property type="match status" value="1"/>
</dbReference>
<proteinExistence type="predicted"/>
<protein>
    <recommendedName>
        <fullName evidence="1">Muconolactone isomerase domain-containing protein</fullName>
    </recommendedName>
</protein>
<dbReference type="PATRIC" id="fig|56193.3.peg.2919"/>
<evidence type="ECO:0000259" key="1">
    <source>
        <dbReference type="Pfam" id="PF02426"/>
    </source>
</evidence>
<dbReference type="SUPFAM" id="SSF54909">
    <property type="entry name" value="Dimeric alpha+beta barrel"/>
    <property type="match status" value="1"/>
</dbReference>
<gene>
    <name evidence="2" type="ORF">YP76_13995</name>
</gene>
<feature type="domain" description="Muconolactone isomerase" evidence="1">
    <location>
        <begin position="1"/>
        <end position="89"/>
    </location>
</feature>
<comment type="caution">
    <text evidence="2">The sequence shown here is derived from an EMBL/GenBank/DDBJ whole genome shotgun (WGS) entry which is preliminary data.</text>
</comment>
<evidence type="ECO:0000313" key="2">
    <source>
        <dbReference type="EMBL" id="KKW91512.1"/>
    </source>
</evidence>
<sequence length="97" mass="10553">MLYLVKLYADQQALGGGDKRIEIGAGDAAQARLWKAEGRLMGLWRRADCGGAVFVIDAESHEALASDLQALPLFPYLRNIKVTPLLAHPAFPECSKS</sequence>
<evidence type="ECO:0000313" key="3">
    <source>
        <dbReference type="Proteomes" id="UP000033874"/>
    </source>
</evidence>
<dbReference type="RefSeq" id="WP_046764239.1">
    <property type="nucleotide sequence ID" value="NZ_LBIC01000006.1"/>
</dbReference>
<dbReference type="EMBL" id="LBIC01000006">
    <property type="protein sequence ID" value="KKW91512.1"/>
    <property type="molecule type" value="Genomic_DNA"/>
</dbReference>
<dbReference type="Gene3D" id="3.30.70.1060">
    <property type="entry name" value="Dimeric alpha+beta barrel"/>
    <property type="match status" value="1"/>
</dbReference>
<reference evidence="2 3" key="1">
    <citation type="submission" date="2015-04" db="EMBL/GenBank/DDBJ databases">
        <title>Genome sequence of aromatic hydrocarbons-degrading Sphingobium chungbukense DJ77.</title>
        <authorList>
            <person name="Kim Y.-C."/>
            <person name="Chae J.-C."/>
        </authorList>
    </citation>
    <scope>NUCLEOTIDE SEQUENCE [LARGE SCALE GENOMIC DNA]</scope>
    <source>
        <strain evidence="2 3">DJ77</strain>
    </source>
</reference>
<dbReference type="Proteomes" id="UP000033874">
    <property type="component" value="Unassembled WGS sequence"/>
</dbReference>
<dbReference type="InterPro" id="IPR026029">
    <property type="entry name" value="MLI_dom"/>
</dbReference>